<dbReference type="RefSeq" id="WP_191074527.1">
    <property type="nucleotide sequence ID" value="NZ_JACTAG010000001.1"/>
</dbReference>
<protein>
    <submittedName>
        <fullName evidence="2">Uncharacterized protein</fullName>
    </submittedName>
</protein>
<dbReference type="EMBL" id="JACTAG010000001">
    <property type="protein sequence ID" value="MBD3663574.1"/>
    <property type="molecule type" value="Genomic_DNA"/>
</dbReference>
<evidence type="ECO:0000313" key="2">
    <source>
        <dbReference type="EMBL" id="MBD3663574.1"/>
    </source>
</evidence>
<proteinExistence type="predicted"/>
<accession>A0A927D215</accession>
<organism evidence="2 3">
    <name type="scientific">Sulfitobacter aestuariivivens</name>
    <dbReference type="NCBI Taxonomy" id="2766981"/>
    <lineage>
        <taxon>Bacteria</taxon>
        <taxon>Pseudomonadati</taxon>
        <taxon>Pseudomonadota</taxon>
        <taxon>Alphaproteobacteria</taxon>
        <taxon>Rhodobacterales</taxon>
        <taxon>Roseobacteraceae</taxon>
        <taxon>Sulfitobacter</taxon>
    </lineage>
</organism>
<keyword evidence="3" id="KW-1185">Reference proteome</keyword>
<name>A0A927D215_9RHOB</name>
<keyword evidence="1" id="KW-1133">Transmembrane helix</keyword>
<keyword evidence="1" id="KW-0472">Membrane</keyword>
<evidence type="ECO:0000313" key="3">
    <source>
        <dbReference type="Proteomes" id="UP000635142"/>
    </source>
</evidence>
<comment type="caution">
    <text evidence="2">The sequence shown here is derived from an EMBL/GenBank/DDBJ whole genome shotgun (WGS) entry which is preliminary data.</text>
</comment>
<feature type="transmembrane region" description="Helical" evidence="1">
    <location>
        <begin position="75"/>
        <end position="96"/>
    </location>
</feature>
<sequence>MDALPMSVQRVLILGLVVAVAIGIGWKAPSFTGRLMAAGVFAAPFIVLMPVANYFEEIFQGMIGKDNEHKGARGLLLYGSVSAVVGYVLAWIGGAARIRREAS</sequence>
<feature type="transmembrane region" description="Helical" evidence="1">
    <location>
        <begin position="35"/>
        <end position="55"/>
    </location>
</feature>
<evidence type="ECO:0000256" key="1">
    <source>
        <dbReference type="SAM" id="Phobius"/>
    </source>
</evidence>
<feature type="transmembrane region" description="Helical" evidence="1">
    <location>
        <begin position="6"/>
        <end position="26"/>
    </location>
</feature>
<dbReference type="Proteomes" id="UP000635142">
    <property type="component" value="Unassembled WGS sequence"/>
</dbReference>
<reference evidence="2" key="1">
    <citation type="submission" date="2020-08" db="EMBL/GenBank/DDBJ databases">
        <title>Sulfitobacter aestuariivivens sp. nov., isolated from a tidal flat.</title>
        <authorList>
            <person name="Park S."/>
            <person name="Yoon J.-H."/>
        </authorList>
    </citation>
    <scope>NUCLEOTIDE SEQUENCE</scope>
    <source>
        <strain evidence="2">TSTF-M16</strain>
    </source>
</reference>
<gene>
    <name evidence="2" type="ORF">H9Q16_06545</name>
</gene>
<keyword evidence="1" id="KW-0812">Transmembrane</keyword>
<dbReference type="AlphaFoldDB" id="A0A927D215"/>